<proteinExistence type="predicted"/>
<evidence type="ECO:0000313" key="4">
    <source>
        <dbReference type="EMBL" id="SEP91079.1"/>
    </source>
</evidence>
<dbReference type="EMBL" id="FOFV01000001">
    <property type="protein sequence ID" value="SEP91079.1"/>
    <property type="molecule type" value="Genomic_DNA"/>
</dbReference>
<protein>
    <submittedName>
        <fullName evidence="4">L-amino acid N-acyltransferase YncA</fullName>
    </submittedName>
</protein>
<accession>A0A1H9BQA5</accession>
<evidence type="ECO:0000256" key="1">
    <source>
        <dbReference type="ARBA" id="ARBA00022679"/>
    </source>
</evidence>
<dbReference type="Pfam" id="PF00583">
    <property type="entry name" value="Acetyltransf_1"/>
    <property type="match status" value="1"/>
</dbReference>
<dbReference type="STRING" id="65499.SAMN04488000_101633"/>
<dbReference type="InterPro" id="IPR016181">
    <property type="entry name" value="Acyl_CoA_acyltransferase"/>
</dbReference>
<dbReference type="InterPro" id="IPR050832">
    <property type="entry name" value="Bact_Acetyltransf"/>
</dbReference>
<dbReference type="PANTHER" id="PTHR43877">
    <property type="entry name" value="AMINOALKYLPHOSPHONATE N-ACETYLTRANSFERASE-RELATED-RELATED"/>
    <property type="match status" value="1"/>
</dbReference>
<keyword evidence="1 4" id="KW-0808">Transferase</keyword>
<feature type="domain" description="N-acetyltransferase" evidence="3">
    <location>
        <begin position="1"/>
        <end position="158"/>
    </location>
</feature>
<dbReference type="Proteomes" id="UP000199503">
    <property type="component" value="Unassembled WGS sequence"/>
</dbReference>
<gene>
    <name evidence="4" type="ORF">SAMN04488000_101633</name>
</gene>
<name>A0A1H9BQA5_9PSEU</name>
<keyword evidence="2 4" id="KW-0012">Acyltransferase</keyword>
<dbReference type="SUPFAM" id="SSF55729">
    <property type="entry name" value="Acyl-CoA N-acyltransferases (Nat)"/>
    <property type="match status" value="1"/>
</dbReference>
<dbReference type="CDD" id="cd04301">
    <property type="entry name" value="NAT_SF"/>
    <property type="match status" value="1"/>
</dbReference>
<keyword evidence="5" id="KW-1185">Reference proteome</keyword>
<dbReference type="Gene3D" id="3.40.630.30">
    <property type="match status" value="1"/>
</dbReference>
<evidence type="ECO:0000259" key="3">
    <source>
        <dbReference type="PROSITE" id="PS51186"/>
    </source>
</evidence>
<sequence>MTVRPAVLSDAPAVASVHVQTWQSAYRGLVPDSELDALSLEQRTAMWQRAIPRGGVWVAVVDGEVVGFVAVGPSDEPDAAFKLYPIYVLPSAWNTGLGYELAGAALDGRRDVVLWVFENNPRARRFYERFGFRTDGTVRTETIGGAELKEVRYRFNGAAG</sequence>
<dbReference type="AlphaFoldDB" id="A0A1H9BQA5"/>
<dbReference type="PROSITE" id="PS51186">
    <property type="entry name" value="GNAT"/>
    <property type="match status" value="1"/>
</dbReference>
<evidence type="ECO:0000313" key="5">
    <source>
        <dbReference type="Proteomes" id="UP000199503"/>
    </source>
</evidence>
<organism evidence="4 5">
    <name type="scientific">Lentzea albida</name>
    <dbReference type="NCBI Taxonomy" id="65499"/>
    <lineage>
        <taxon>Bacteria</taxon>
        <taxon>Bacillati</taxon>
        <taxon>Actinomycetota</taxon>
        <taxon>Actinomycetes</taxon>
        <taxon>Pseudonocardiales</taxon>
        <taxon>Pseudonocardiaceae</taxon>
        <taxon>Lentzea</taxon>
    </lineage>
</organism>
<evidence type="ECO:0000256" key="2">
    <source>
        <dbReference type="ARBA" id="ARBA00023315"/>
    </source>
</evidence>
<dbReference type="GO" id="GO:0016747">
    <property type="term" value="F:acyltransferase activity, transferring groups other than amino-acyl groups"/>
    <property type="evidence" value="ECO:0007669"/>
    <property type="project" value="InterPro"/>
</dbReference>
<reference evidence="5" key="1">
    <citation type="submission" date="2016-10" db="EMBL/GenBank/DDBJ databases">
        <authorList>
            <person name="Varghese N."/>
            <person name="Submissions S."/>
        </authorList>
    </citation>
    <scope>NUCLEOTIDE SEQUENCE [LARGE SCALE GENOMIC DNA]</scope>
    <source>
        <strain evidence="5">DSM 44437</strain>
    </source>
</reference>
<dbReference type="InterPro" id="IPR000182">
    <property type="entry name" value="GNAT_dom"/>
</dbReference>